<dbReference type="AlphaFoldDB" id="A0A0N7L720"/>
<feature type="compositionally biased region" description="Basic and acidic residues" evidence="2">
    <location>
        <begin position="37"/>
        <end position="46"/>
    </location>
</feature>
<feature type="compositionally biased region" description="Polar residues" evidence="2">
    <location>
        <begin position="399"/>
        <end position="408"/>
    </location>
</feature>
<evidence type="ECO:0000256" key="1">
    <source>
        <dbReference type="SAM" id="Coils"/>
    </source>
</evidence>
<evidence type="ECO:0008006" key="6">
    <source>
        <dbReference type="Google" id="ProtNLM"/>
    </source>
</evidence>
<dbReference type="GeneID" id="36397179"/>
<feature type="region of interest" description="Disordered" evidence="2">
    <location>
        <begin position="37"/>
        <end position="72"/>
    </location>
</feature>
<keyword evidence="1" id="KW-0175">Coiled coil</keyword>
<name>A0A0N7L720_PLAHL</name>
<dbReference type="EMBL" id="CCYD01001682">
    <property type="protein sequence ID" value="CEG45851.1"/>
    <property type="molecule type" value="Genomic_DNA"/>
</dbReference>
<keyword evidence="5" id="KW-1185">Reference proteome</keyword>
<evidence type="ECO:0000256" key="2">
    <source>
        <dbReference type="SAM" id="MobiDB-lite"/>
    </source>
</evidence>
<organism evidence="4 5">
    <name type="scientific">Plasmopara halstedii</name>
    <name type="common">Downy mildew of sunflower</name>
    <dbReference type="NCBI Taxonomy" id="4781"/>
    <lineage>
        <taxon>Eukaryota</taxon>
        <taxon>Sar</taxon>
        <taxon>Stramenopiles</taxon>
        <taxon>Oomycota</taxon>
        <taxon>Peronosporomycetes</taxon>
        <taxon>Peronosporales</taxon>
        <taxon>Peronosporaceae</taxon>
        <taxon>Plasmopara</taxon>
    </lineage>
</organism>
<evidence type="ECO:0000256" key="3">
    <source>
        <dbReference type="SAM" id="SignalP"/>
    </source>
</evidence>
<sequence length="461" mass="50609">MRGAFYVATAILIASSIRTAAESVQIKSDITQYHDKLPVSDSDTKTLPRRSLRGSGDQLESPVAGEERVTSPGVLKGAGNDVSEAILWLNKFKMKSVSGLNNMISFGEHVGSSGTKNYEDAVAKFQQVKVDYKNAIKKLKALELRSAEATKQKRNNRILNEQHSAQANAWSQKAHFYRIDFVNHDNEVDNAANIAIDAKTKLDQLLAEAEKVKQLVNVFYLAGRTDAVQDIQVYQADLLNAAATANKDFESALVTAILHHFARDNIHQFIITATQAEKMHRDYAELYKNAANEALKKSKMYKTEVEQAARAVSTAKSKLGAAVSTAKTKPGAQAEKIAFVPPEFEAAQAGKRSKLDLNVKATLAEKRTHATQGQAASPAHFAIDSHDIPATEELELTLSLPNPTNQGTKLKRKRKQDQLDDNREGGSRIVNDLHPAIAQPARNTFPDVNYDPIVSKGKQTL</sequence>
<dbReference type="RefSeq" id="XP_024582220.1">
    <property type="nucleotide sequence ID" value="XM_024716641.1"/>
</dbReference>
<proteinExistence type="predicted"/>
<feature type="signal peptide" evidence="3">
    <location>
        <begin position="1"/>
        <end position="23"/>
    </location>
</feature>
<feature type="region of interest" description="Disordered" evidence="2">
    <location>
        <begin position="397"/>
        <end position="461"/>
    </location>
</feature>
<dbReference type="Proteomes" id="UP000054928">
    <property type="component" value="Unassembled WGS sequence"/>
</dbReference>
<evidence type="ECO:0000313" key="4">
    <source>
        <dbReference type="EMBL" id="CEG45851.1"/>
    </source>
</evidence>
<evidence type="ECO:0000313" key="5">
    <source>
        <dbReference type="Proteomes" id="UP000054928"/>
    </source>
</evidence>
<feature type="chain" id="PRO_5006015123" description="RxLR-like protein" evidence="3">
    <location>
        <begin position="24"/>
        <end position="461"/>
    </location>
</feature>
<reference evidence="5" key="1">
    <citation type="submission" date="2014-09" db="EMBL/GenBank/DDBJ databases">
        <authorList>
            <person name="Sharma Rahul"/>
            <person name="Thines Marco"/>
        </authorList>
    </citation>
    <scope>NUCLEOTIDE SEQUENCE [LARGE SCALE GENOMIC DNA]</scope>
</reference>
<keyword evidence="3" id="KW-0732">Signal</keyword>
<accession>A0A0N7L720</accession>
<protein>
    <recommendedName>
        <fullName evidence="6">RxLR-like protein</fullName>
    </recommendedName>
</protein>
<feature type="coiled-coil region" evidence="1">
    <location>
        <begin position="125"/>
        <end position="152"/>
    </location>
</feature>
<feature type="compositionally biased region" description="Basic and acidic residues" evidence="2">
    <location>
        <begin position="416"/>
        <end position="426"/>
    </location>
</feature>